<proteinExistence type="predicted"/>
<evidence type="ECO:0000313" key="2">
    <source>
        <dbReference type="EMBL" id="GFN76257.1"/>
    </source>
</evidence>
<sequence>MSKKPLWTVGIRPRESGSVHPIIKMLLRIRTLVLRKTFRSITEKIATNHMDTYHGFLYVQRHNDKSRLLFDLNDKLAGIQTAIPGNMYGYNSLNESLAMPSKEIIPPLLLSQEAYSSGVQMYTVTAYFKHPSLICSPYTQHAHPGKGLYIQMGYQVERQYEKIPLDARHLSSDWKTGTCLPSMGRHYFKHLSRSMECESLYPVFLMYNAEGQLGGFGWLFQGVPKSESRRTPVKWLQLTPPLYYAASFDVSMLPQCMFNPDFKIFAIRIYLRNEHTMVCPRAEPQDDRDGWRDERGGSRDKNSNEEVTFRPLHPKPTNTSSGGANTRAPKYINSHTNNVIVDDAIREGGGSRNAGTPASRLSCHLLIVSLVISLLTCNLLQDIFISFHTARWDFDCNSKSVLIRHRSR</sequence>
<dbReference type="AlphaFoldDB" id="A0AAV3Y1L9"/>
<dbReference type="Proteomes" id="UP000735302">
    <property type="component" value="Unassembled WGS sequence"/>
</dbReference>
<keyword evidence="3" id="KW-1185">Reference proteome</keyword>
<reference evidence="2 3" key="1">
    <citation type="journal article" date="2021" name="Elife">
        <title>Chloroplast acquisition without the gene transfer in kleptoplastic sea slugs, Plakobranchus ocellatus.</title>
        <authorList>
            <person name="Maeda T."/>
            <person name="Takahashi S."/>
            <person name="Yoshida T."/>
            <person name="Shimamura S."/>
            <person name="Takaki Y."/>
            <person name="Nagai Y."/>
            <person name="Toyoda A."/>
            <person name="Suzuki Y."/>
            <person name="Arimoto A."/>
            <person name="Ishii H."/>
            <person name="Satoh N."/>
            <person name="Nishiyama T."/>
            <person name="Hasebe M."/>
            <person name="Maruyama T."/>
            <person name="Minagawa J."/>
            <person name="Obokata J."/>
            <person name="Shigenobu S."/>
        </authorList>
    </citation>
    <scope>NUCLEOTIDE SEQUENCE [LARGE SCALE GENOMIC DNA]</scope>
</reference>
<comment type="caution">
    <text evidence="2">The sequence shown here is derived from an EMBL/GenBank/DDBJ whole genome shotgun (WGS) entry which is preliminary data.</text>
</comment>
<organism evidence="2 3">
    <name type="scientific">Plakobranchus ocellatus</name>
    <dbReference type="NCBI Taxonomy" id="259542"/>
    <lineage>
        <taxon>Eukaryota</taxon>
        <taxon>Metazoa</taxon>
        <taxon>Spiralia</taxon>
        <taxon>Lophotrochozoa</taxon>
        <taxon>Mollusca</taxon>
        <taxon>Gastropoda</taxon>
        <taxon>Heterobranchia</taxon>
        <taxon>Euthyneura</taxon>
        <taxon>Panpulmonata</taxon>
        <taxon>Sacoglossa</taxon>
        <taxon>Placobranchoidea</taxon>
        <taxon>Plakobranchidae</taxon>
        <taxon>Plakobranchus</taxon>
    </lineage>
</organism>
<name>A0AAV3Y1L9_9GAST</name>
<feature type="region of interest" description="Disordered" evidence="1">
    <location>
        <begin position="281"/>
        <end position="329"/>
    </location>
</feature>
<accession>A0AAV3Y1L9</accession>
<feature type="compositionally biased region" description="Basic and acidic residues" evidence="1">
    <location>
        <begin position="283"/>
        <end position="308"/>
    </location>
</feature>
<gene>
    <name evidence="2" type="ORF">PoB_000276300</name>
</gene>
<protein>
    <submittedName>
        <fullName evidence="2">Uncharacterized protein</fullName>
    </submittedName>
</protein>
<evidence type="ECO:0000313" key="3">
    <source>
        <dbReference type="Proteomes" id="UP000735302"/>
    </source>
</evidence>
<dbReference type="EMBL" id="BLXT01000370">
    <property type="protein sequence ID" value="GFN76257.1"/>
    <property type="molecule type" value="Genomic_DNA"/>
</dbReference>
<evidence type="ECO:0000256" key="1">
    <source>
        <dbReference type="SAM" id="MobiDB-lite"/>
    </source>
</evidence>